<evidence type="ECO:0000313" key="4">
    <source>
        <dbReference type="Proteomes" id="UP000533533"/>
    </source>
</evidence>
<dbReference type="Proteomes" id="UP000533533">
    <property type="component" value="Unassembled WGS sequence"/>
</dbReference>
<accession>A0A2U1AIR9</accession>
<evidence type="ECO:0000313" key="2">
    <source>
        <dbReference type="EMBL" id="PYE24240.1"/>
    </source>
</evidence>
<name>A0A2U1AIR9_9BURK</name>
<organism evidence="2 3">
    <name type="scientific">Paraburkholderia silvatlantica</name>
    <dbReference type="NCBI Taxonomy" id="321895"/>
    <lineage>
        <taxon>Bacteria</taxon>
        <taxon>Pseudomonadati</taxon>
        <taxon>Pseudomonadota</taxon>
        <taxon>Betaproteobacteria</taxon>
        <taxon>Burkholderiales</taxon>
        <taxon>Burkholderiaceae</taxon>
        <taxon>Paraburkholderia</taxon>
    </lineage>
</organism>
<dbReference type="EMBL" id="QJSQ01000006">
    <property type="protein sequence ID" value="PYE24240.1"/>
    <property type="molecule type" value="Genomic_DNA"/>
</dbReference>
<keyword evidence="4" id="KW-1185">Reference proteome</keyword>
<gene>
    <name evidence="2" type="ORF">C7410_10669</name>
    <name evidence="1" type="ORF">FHX59_002013</name>
</gene>
<comment type="caution">
    <text evidence="2">The sequence shown here is derived from an EMBL/GenBank/DDBJ whole genome shotgun (WGS) entry which is preliminary data.</text>
</comment>
<evidence type="ECO:0000313" key="1">
    <source>
        <dbReference type="EMBL" id="MBB2927593.1"/>
    </source>
</evidence>
<sequence>MMRAQGFERLAGAHPRGKLVVMRQWRDAL</sequence>
<proteinExistence type="predicted"/>
<evidence type="ECO:0000313" key="3">
    <source>
        <dbReference type="Proteomes" id="UP000247772"/>
    </source>
</evidence>
<dbReference type="EMBL" id="JACHVZ010000005">
    <property type="protein sequence ID" value="MBB2927593.1"/>
    <property type="molecule type" value="Genomic_DNA"/>
</dbReference>
<reference evidence="2 3" key="1">
    <citation type="submission" date="2018-06" db="EMBL/GenBank/DDBJ databases">
        <title>Genomic Encyclopedia of Type Strains, Phase IV (KMG-V): Genome sequencing to study the core and pangenomes of soil and plant-associated prokaryotes.</title>
        <authorList>
            <person name="Whitman W."/>
        </authorList>
    </citation>
    <scope>NUCLEOTIDE SEQUENCE [LARGE SCALE GENOMIC DNA]</scope>
    <source>
        <strain evidence="2 3">SRCL-318</strain>
        <strain evidence="1 4">SRMrh-85</strain>
    </source>
</reference>
<dbReference type="AlphaFoldDB" id="A0A2U1AIR9"/>
<dbReference type="Proteomes" id="UP000247772">
    <property type="component" value="Unassembled WGS sequence"/>
</dbReference>
<protein>
    <submittedName>
        <fullName evidence="2">Uncharacterized protein</fullName>
    </submittedName>
</protein>